<keyword evidence="2" id="KW-1003">Cell membrane</keyword>
<keyword evidence="3 6" id="KW-0812">Transmembrane</keyword>
<evidence type="ECO:0000256" key="1">
    <source>
        <dbReference type="ARBA" id="ARBA00004651"/>
    </source>
</evidence>
<keyword evidence="5 6" id="KW-0472">Membrane</keyword>
<evidence type="ECO:0000256" key="5">
    <source>
        <dbReference type="ARBA" id="ARBA00023136"/>
    </source>
</evidence>
<dbReference type="Proteomes" id="UP000199307">
    <property type="component" value="Unassembled WGS sequence"/>
</dbReference>
<evidence type="ECO:0000256" key="6">
    <source>
        <dbReference type="SAM" id="Phobius"/>
    </source>
</evidence>
<dbReference type="CDD" id="cd13125">
    <property type="entry name" value="MATE_like_10"/>
    <property type="match status" value="1"/>
</dbReference>
<feature type="transmembrane region" description="Helical" evidence="6">
    <location>
        <begin position="125"/>
        <end position="146"/>
    </location>
</feature>
<feature type="transmembrane region" description="Helical" evidence="6">
    <location>
        <begin position="404"/>
        <end position="423"/>
    </location>
</feature>
<feature type="transmembrane region" description="Helical" evidence="6">
    <location>
        <begin position="229"/>
        <end position="250"/>
    </location>
</feature>
<dbReference type="PANTHER" id="PTHR30250">
    <property type="entry name" value="PST FAMILY PREDICTED COLANIC ACID TRANSPORTER"/>
    <property type="match status" value="1"/>
</dbReference>
<feature type="transmembrane region" description="Helical" evidence="6">
    <location>
        <begin position="309"/>
        <end position="332"/>
    </location>
</feature>
<organism evidence="7 8">
    <name type="scientific">Flavobacterium anhuiense</name>
    <dbReference type="NCBI Taxonomy" id="459526"/>
    <lineage>
        <taxon>Bacteria</taxon>
        <taxon>Pseudomonadati</taxon>
        <taxon>Bacteroidota</taxon>
        <taxon>Flavobacteriia</taxon>
        <taxon>Flavobacteriales</taxon>
        <taxon>Flavobacteriaceae</taxon>
        <taxon>Flavobacterium</taxon>
    </lineage>
</organism>
<accession>A0ABY0LKG2</accession>
<comment type="subcellular location">
    <subcellularLocation>
        <location evidence="1">Cell membrane</location>
        <topology evidence="1">Multi-pass membrane protein</topology>
    </subcellularLocation>
</comment>
<evidence type="ECO:0000313" key="8">
    <source>
        <dbReference type="Proteomes" id="UP000199307"/>
    </source>
</evidence>
<keyword evidence="8" id="KW-1185">Reference proteome</keyword>
<feature type="transmembrane region" description="Helical" evidence="6">
    <location>
        <begin position="88"/>
        <end position="113"/>
    </location>
</feature>
<keyword evidence="4 6" id="KW-1133">Transmembrane helix</keyword>
<evidence type="ECO:0000256" key="2">
    <source>
        <dbReference type="ARBA" id="ARBA00022475"/>
    </source>
</evidence>
<dbReference type="InterPro" id="IPR002797">
    <property type="entry name" value="Polysacc_synth"/>
</dbReference>
<dbReference type="InterPro" id="IPR050833">
    <property type="entry name" value="Poly_Biosynth_Transport"/>
</dbReference>
<feature type="transmembrane region" description="Helical" evidence="6">
    <location>
        <begin position="344"/>
        <end position="365"/>
    </location>
</feature>
<reference evidence="7 8" key="1">
    <citation type="submission" date="2016-10" db="EMBL/GenBank/DDBJ databases">
        <authorList>
            <person name="Varghese N."/>
            <person name="Submissions S."/>
        </authorList>
    </citation>
    <scope>NUCLEOTIDE SEQUENCE [LARGE SCALE GENOMIC DNA]</scope>
    <source>
        <strain evidence="7 8">CGMCC 1.6859</strain>
    </source>
</reference>
<name>A0ABY0LKG2_9FLAO</name>
<feature type="transmembrane region" description="Helical" evidence="6">
    <location>
        <begin position="158"/>
        <end position="178"/>
    </location>
</feature>
<evidence type="ECO:0000256" key="4">
    <source>
        <dbReference type="ARBA" id="ARBA00022989"/>
    </source>
</evidence>
<comment type="caution">
    <text evidence="7">The sequence shown here is derived from an EMBL/GenBank/DDBJ whole genome shotgun (WGS) entry which is preliminary data.</text>
</comment>
<gene>
    <name evidence="7" type="ORF">SAMN02927916_1672</name>
</gene>
<sequence>MSFYRKIIQTNLFKITSLNSLSVALKIGIGLITSKILAVFVGPSGMALVGNLRNFLTSLENIATLGFQNGIVKYTAESEKSRIELQKIISTVFIALVGVAILLSIILFCSASYWNEKIFGDNTEYLIVFKALSFVLPTYGLSIFFISVINGLGKFKKVISINIIGNIVGLLTSVFLIIQFKTIGALMAIIIAPSLLFFITFYLVQKEIQIFQFIKLDVFDFKVLKNLSAYSLMTLVSSVFGPFVFLAIRNHIIQDLGIEQAGYWETMTRISSYYLMFVSAILSVYFLPKLSKAQNNQETKTIFFQYYKYILPVFVLALAVLYFSRFFVIQLLFTKEFLPVTYLFFWQLFGDVFKVCALILGYQFFAKRKTLMFILTEFFSLSVLYFSSLYFIKEFQIEGVVMAYALNNLIYFIILFLCFRSVLKKKSEELS</sequence>
<protein>
    <submittedName>
        <fullName evidence="7">Polysaccharide transporter, PST family</fullName>
    </submittedName>
</protein>
<evidence type="ECO:0000256" key="3">
    <source>
        <dbReference type="ARBA" id="ARBA00022692"/>
    </source>
</evidence>
<evidence type="ECO:0000313" key="7">
    <source>
        <dbReference type="EMBL" id="SCY26870.1"/>
    </source>
</evidence>
<dbReference type="Pfam" id="PF01943">
    <property type="entry name" value="Polysacc_synt"/>
    <property type="match status" value="1"/>
</dbReference>
<proteinExistence type="predicted"/>
<feature type="transmembrane region" description="Helical" evidence="6">
    <location>
        <begin position="270"/>
        <end position="288"/>
    </location>
</feature>
<feature type="transmembrane region" description="Helical" evidence="6">
    <location>
        <begin position="184"/>
        <end position="204"/>
    </location>
</feature>
<dbReference type="PANTHER" id="PTHR30250:SF30">
    <property type="entry name" value="LIPID III FLIPPASE"/>
    <property type="match status" value="1"/>
</dbReference>
<dbReference type="InterPro" id="IPR044550">
    <property type="entry name" value="WzxE"/>
</dbReference>
<feature type="transmembrane region" description="Helical" evidence="6">
    <location>
        <begin position="372"/>
        <end position="392"/>
    </location>
</feature>
<dbReference type="EMBL" id="FMVC01000002">
    <property type="protein sequence ID" value="SCY26870.1"/>
    <property type="molecule type" value="Genomic_DNA"/>
</dbReference>
<dbReference type="RefSeq" id="WP_244511693.1">
    <property type="nucleotide sequence ID" value="NZ_FMVC01000002.1"/>
</dbReference>